<dbReference type="PANTHER" id="PTHR37292:SF2">
    <property type="entry name" value="DUF262 DOMAIN-CONTAINING PROTEIN"/>
    <property type="match status" value="1"/>
</dbReference>
<dbReference type="OrthoDB" id="9798761at2"/>
<dbReference type="Proteomes" id="UP000290759">
    <property type="component" value="Unassembled WGS sequence"/>
</dbReference>
<protein>
    <submittedName>
        <fullName evidence="2">DUF262 domain-containing protein</fullName>
    </submittedName>
</protein>
<dbReference type="AlphaFoldDB" id="A0A4Q2U3C1"/>
<reference evidence="2 3" key="2">
    <citation type="submission" date="2019-02" db="EMBL/GenBank/DDBJ databases">
        <title>'Lichenibacterium ramalinii' gen. nov. sp. nov., 'Lichenibacterium minor' gen. nov. sp. nov.</title>
        <authorList>
            <person name="Pankratov T."/>
        </authorList>
    </citation>
    <scope>NUCLEOTIDE SEQUENCE [LARGE SCALE GENOMIC DNA]</scope>
    <source>
        <strain evidence="2 3">RmlP026</strain>
    </source>
</reference>
<reference evidence="2 3" key="1">
    <citation type="submission" date="2018-12" db="EMBL/GenBank/DDBJ databases">
        <authorList>
            <person name="Grouzdev D.S."/>
            <person name="Krutkina M.S."/>
        </authorList>
    </citation>
    <scope>NUCLEOTIDE SEQUENCE [LARGE SCALE GENOMIC DNA]</scope>
    <source>
        <strain evidence="2 3">RmlP026</strain>
    </source>
</reference>
<feature type="domain" description="GmrSD restriction endonucleases N-terminal" evidence="1">
    <location>
        <begin position="19"/>
        <end position="235"/>
    </location>
</feature>
<comment type="caution">
    <text evidence="2">The sequence shown here is derived from an EMBL/GenBank/DDBJ whole genome shotgun (WGS) entry which is preliminary data.</text>
</comment>
<name>A0A4Q2U3C1_9HYPH</name>
<accession>A0A4Q2U3C1</accession>
<sequence>MKDRFAADPTIVFMTSVLEEVAEGRLQIPRFQRPLVWSWPQRRDLLSSIYEGLPIGALMVWVSADDHVECYDKLGPYPLPKPILAASRFLMDGVQRVSTLYGALRAAKTWTEIDAETNQTVADFSVLFDLDSERDEDRFVREADLPKDATKTDPSRYLPLREIMDTRRLVRFQRQIGPGLDHRLDAADEVAAAFRQYKIPLITLNNASLETVTKSFQRVNSRGASMSEMHMINALTYSPQFDLLQNEANLRHELLADRGWHDIDQDVVLRSLKLELGVPLYSTEPEMASERMRSNPGSLEKVFRGLRSLAAAFDRCIQLKSPDLFPYKLQIISLAYVFANRGGMIHDRRLLDWFWMTTYTEAFGISARQSEVTIADLGRFVETGHFRWGLKQKANVRSLQGRKPDFRSARGRALALSLSLHIDRSSGDGSGMELLNRYRKDAFFSAALSSKTRGRAGFRFVLAPHEGSQFRKCLFDLGLTRSERKRHMISDEAYEFLLVDDEEAFADQRESEIFRYERDTIFGPAISNLAMRFSVTTAGQDGGEERSYEE</sequence>
<dbReference type="Pfam" id="PF03235">
    <property type="entry name" value="GmrSD_N"/>
    <property type="match status" value="1"/>
</dbReference>
<dbReference type="EMBL" id="QYBB01000054">
    <property type="protein sequence ID" value="RYC29387.1"/>
    <property type="molecule type" value="Genomic_DNA"/>
</dbReference>
<keyword evidence="3" id="KW-1185">Reference proteome</keyword>
<dbReference type="PANTHER" id="PTHR37292">
    <property type="entry name" value="VNG6097C"/>
    <property type="match status" value="1"/>
</dbReference>
<gene>
    <name evidence="2" type="ORF">D3273_24125</name>
</gene>
<evidence type="ECO:0000313" key="2">
    <source>
        <dbReference type="EMBL" id="RYC29387.1"/>
    </source>
</evidence>
<evidence type="ECO:0000259" key="1">
    <source>
        <dbReference type="Pfam" id="PF03235"/>
    </source>
</evidence>
<organism evidence="2 3">
    <name type="scientific">Lichenibacterium minor</name>
    <dbReference type="NCBI Taxonomy" id="2316528"/>
    <lineage>
        <taxon>Bacteria</taxon>
        <taxon>Pseudomonadati</taxon>
        <taxon>Pseudomonadota</taxon>
        <taxon>Alphaproteobacteria</taxon>
        <taxon>Hyphomicrobiales</taxon>
        <taxon>Lichenihabitantaceae</taxon>
        <taxon>Lichenibacterium</taxon>
    </lineage>
</organism>
<proteinExistence type="predicted"/>
<dbReference type="InterPro" id="IPR004919">
    <property type="entry name" value="GmrSD_N"/>
</dbReference>
<evidence type="ECO:0000313" key="3">
    <source>
        <dbReference type="Proteomes" id="UP000290759"/>
    </source>
</evidence>